<evidence type="ECO:0000313" key="2">
    <source>
        <dbReference type="EMBL" id="VEL34771.1"/>
    </source>
</evidence>
<comment type="caution">
    <text evidence="2">The sequence shown here is derived from an EMBL/GenBank/DDBJ whole genome shotgun (WGS) entry which is preliminary data.</text>
</comment>
<dbReference type="Proteomes" id="UP000784294">
    <property type="component" value="Unassembled WGS sequence"/>
</dbReference>
<name>A0A3S5B630_9PLAT</name>
<dbReference type="InterPro" id="IPR015943">
    <property type="entry name" value="WD40/YVTN_repeat-like_dom_sf"/>
</dbReference>
<proteinExistence type="predicted"/>
<evidence type="ECO:0000313" key="3">
    <source>
        <dbReference type="Proteomes" id="UP000784294"/>
    </source>
</evidence>
<protein>
    <submittedName>
        <fullName evidence="2">Uncharacterized protein</fullName>
    </submittedName>
</protein>
<gene>
    <name evidence="2" type="ORF">PXEA_LOCUS28211</name>
</gene>
<dbReference type="AlphaFoldDB" id="A0A3S5B630"/>
<dbReference type="EMBL" id="CAAALY010248359">
    <property type="protein sequence ID" value="VEL34771.1"/>
    <property type="molecule type" value="Genomic_DNA"/>
</dbReference>
<feature type="signal peptide" evidence="1">
    <location>
        <begin position="1"/>
        <end position="21"/>
    </location>
</feature>
<dbReference type="Gene3D" id="2.130.10.10">
    <property type="entry name" value="YVTN repeat-like/Quinoprotein amine dehydrogenase"/>
    <property type="match status" value="1"/>
</dbReference>
<keyword evidence="1" id="KW-0732">Signal</keyword>
<accession>A0A3S5B630</accession>
<dbReference type="OrthoDB" id="27911at2759"/>
<reference evidence="2" key="1">
    <citation type="submission" date="2018-11" db="EMBL/GenBank/DDBJ databases">
        <authorList>
            <consortium name="Pathogen Informatics"/>
        </authorList>
    </citation>
    <scope>NUCLEOTIDE SEQUENCE</scope>
</reference>
<organism evidence="2 3">
    <name type="scientific">Protopolystoma xenopodis</name>
    <dbReference type="NCBI Taxonomy" id="117903"/>
    <lineage>
        <taxon>Eukaryota</taxon>
        <taxon>Metazoa</taxon>
        <taxon>Spiralia</taxon>
        <taxon>Lophotrochozoa</taxon>
        <taxon>Platyhelminthes</taxon>
        <taxon>Monogenea</taxon>
        <taxon>Polyopisthocotylea</taxon>
        <taxon>Polystomatidea</taxon>
        <taxon>Polystomatidae</taxon>
        <taxon>Protopolystoma</taxon>
    </lineage>
</organism>
<keyword evidence="3" id="KW-1185">Reference proteome</keyword>
<evidence type="ECO:0000256" key="1">
    <source>
        <dbReference type="SAM" id="SignalP"/>
    </source>
</evidence>
<feature type="chain" id="PRO_5018600499" evidence="1">
    <location>
        <begin position="22"/>
        <end position="123"/>
    </location>
</feature>
<sequence length="123" mass="13637">MTSYLRLTYLLLFSSISSHQGSLSVWQKTLDSGWVPGLPLTGHIGPVTDLDWYQSVSQPSGHFSQHALPSSETALDEHDPIGITTGSLLLSCSADQTVRIHSDCHHFFSLHQLSCRFQCRIVN</sequence>